<feature type="transmembrane region" description="Helical" evidence="1">
    <location>
        <begin position="79"/>
        <end position="107"/>
    </location>
</feature>
<feature type="transmembrane region" description="Helical" evidence="1">
    <location>
        <begin position="28"/>
        <end position="49"/>
    </location>
</feature>
<sequence length="108" mass="11710">MENIMMLPASYCVMNEEEMTYTSGGANIVQAAAAVFIPIYGWIAGVSGIRDYRKAHPDNWTSTGSDALSKYMDKSFTNAMYGLGCTFWTVSSCFTGVGLLINAIVILS</sequence>
<dbReference type="AlphaFoldDB" id="A0A3E2UCC0"/>
<keyword evidence="1" id="KW-0472">Membrane</keyword>
<proteinExistence type="predicted"/>
<evidence type="ECO:0000313" key="3">
    <source>
        <dbReference type="Proteomes" id="UP000260991"/>
    </source>
</evidence>
<name>A0A3E2UCC0_9FIRM</name>
<organism evidence="2 3">
    <name type="scientific">Faecalibacterium prausnitzii</name>
    <dbReference type="NCBI Taxonomy" id="853"/>
    <lineage>
        <taxon>Bacteria</taxon>
        <taxon>Bacillati</taxon>
        <taxon>Bacillota</taxon>
        <taxon>Clostridia</taxon>
        <taxon>Eubacteriales</taxon>
        <taxon>Oscillospiraceae</taxon>
        <taxon>Faecalibacterium</taxon>
    </lineage>
</organism>
<keyword evidence="1" id="KW-1133">Transmembrane helix</keyword>
<accession>A0A3E2UCC0</accession>
<keyword evidence="1" id="KW-0812">Transmembrane</keyword>
<protein>
    <submittedName>
        <fullName evidence="2">Uncharacterized protein</fullName>
    </submittedName>
</protein>
<dbReference type="Proteomes" id="UP000260991">
    <property type="component" value="Unassembled WGS sequence"/>
</dbReference>
<evidence type="ECO:0000256" key="1">
    <source>
        <dbReference type="SAM" id="Phobius"/>
    </source>
</evidence>
<evidence type="ECO:0000313" key="2">
    <source>
        <dbReference type="EMBL" id="RGB93864.1"/>
    </source>
</evidence>
<dbReference type="EMBL" id="QVER01000001">
    <property type="protein sequence ID" value="RGB93864.1"/>
    <property type="molecule type" value="Genomic_DNA"/>
</dbReference>
<gene>
    <name evidence="2" type="ORF">DWZ46_01310</name>
</gene>
<reference evidence="2 3" key="1">
    <citation type="submission" date="2018-08" db="EMBL/GenBank/DDBJ databases">
        <title>A genome reference for cultivated species of the human gut microbiota.</title>
        <authorList>
            <person name="Zou Y."/>
            <person name="Xue W."/>
            <person name="Luo G."/>
        </authorList>
    </citation>
    <scope>NUCLEOTIDE SEQUENCE [LARGE SCALE GENOMIC DNA]</scope>
    <source>
        <strain evidence="2 3">AF32-8AC</strain>
    </source>
</reference>
<comment type="caution">
    <text evidence="2">The sequence shown here is derived from an EMBL/GenBank/DDBJ whole genome shotgun (WGS) entry which is preliminary data.</text>
</comment>
<dbReference type="RefSeq" id="WP_158402147.1">
    <property type="nucleotide sequence ID" value="NZ_CP065376.1"/>
</dbReference>